<protein>
    <recommendedName>
        <fullName evidence="4">Resolvase HTH domain-containing protein</fullName>
    </recommendedName>
</protein>
<evidence type="ECO:0000313" key="3">
    <source>
        <dbReference type="Proteomes" id="UP000190797"/>
    </source>
</evidence>
<dbReference type="STRING" id="1909395.BKM31_16970"/>
<dbReference type="InterPro" id="IPR009057">
    <property type="entry name" value="Homeodomain-like_sf"/>
</dbReference>
<evidence type="ECO:0000256" key="1">
    <source>
        <dbReference type="SAM" id="MobiDB-lite"/>
    </source>
</evidence>
<accession>A0A1U9ZY87</accession>
<organism evidence="2 3">
    <name type="scientific">[Actinomadura] parvosata subsp. kistnae</name>
    <dbReference type="NCBI Taxonomy" id="1909395"/>
    <lineage>
        <taxon>Bacteria</taxon>
        <taxon>Bacillati</taxon>
        <taxon>Actinomycetota</taxon>
        <taxon>Actinomycetes</taxon>
        <taxon>Streptosporangiales</taxon>
        <taxon>Streptosporangiaceae</taxon>
        <taxon>Nonomuraea</taxon>
    </lineage>
</organism>
<name>A0A1U9ZY87_9ACTN</name>
<dbReference type="AlphaFoldDB" id="A0A1U9ZY87"/>
<dbReference type="Proteomes" id="UP000190797">
    <property type="component" value="Chromosome"/>
</dbReference>
<feature type="compositionally biased region" description="Low complexity" evidence="1">
    <location>
        <begin position="1"/>
        <end position="12"/>
    </location>
</feature>
<evidence type="ECO:0008006" key="4">
    <source>
        <dbReference type="Google" id="ProtNLM"/>
    </source>
</evidence>
<dbReference type="EMBL" id="CP017717">
    <property type="protein sequence ID" value="AQZ62926.1"/>
    <property type="molecule type" value="Genomic_DNA"/>
</dbReference>
<feature type="region of interest" description="Disordered" evidence="1">
    <location>
        <begin position="1"/>
        <end position="22"/>
    </location>
</feature>
<reference evidence="3" key="1">
    <citation type="journal article" date="2017" name="Med. Chem. Commun.">
        <title>Nonomuraea sp. ATCC 55076 harbours the largest actinomycete chromosome to date and the kistamicin biosynthetic gene cluster.</title>
        <authorList>
            <person name="Nazari B."/>
            <person name="Forneris C.C."/>
            <person name="Gibson M.I."/>
            <person name="Moon K."/>
            <person name="Schramma K.R."/>
            <person name="Seyedsayamdost M.R."/>
        </authorList>
    </citation>
    <scope>NUCLEOTIDE SEQUENCE [LARGE SCALE GENOMIC DNA]</scope>
    <source>
        <strain evidence="3">ATCC 55076</strain>
    </source>
</reference>
<keyword evidence="3" id="KW-1185">Reference proteome</keyword>
<dbReference type="SUPFAM" id="SSF46689">
    <property type="entry name" value="Homeodomain-like"/>
    <property type="match status" value="1"/>
</dbReference>
<dbReference type="RefSeq" id="WP_230466201.1">
    <property type="nucleotide sequence ID" value="NZ_CP017717.1"/>
</dbReference>
<dbReference type="KEGG" id="noa:BKM31_16970"/>
<sequence>MIAARDGLAATRARGRTGGRPTVITPELLRAARDMLPNPQNSITSIARLLGVSPGTLCNHIPDLRQLRESGRARGLARGEMPSA</sequence>
<gene>
    <name evidence="2" type="ORF">BKM31_16970</name>
</gene>
<evidence type="ECO:0000313" key="2">
    <source>
        <dbReference type="EMBL" id="AQZ62926.1"/>
    </source>
</evidence>
<proteinExistence type="predicted"/>